<dbReference type="Proteomes" id="UP000192674">
    <property type="component" value="Unassembled WGS sequence"/>
</dbReference>
<dbReference type="Gene3D" id="1.10.1240.10">
    <property type="entry name" value="Methionine synthase domain"/>
    <property type="match status" value="1"/>
</dbReference>
<gene>
    <name evidence="4" type="ORF">SAMN05661093_02505</name>
</gene>
<dbReference type="PANTHER" id="PTHR30204:SF97">
    <property type="entry name" value="MERR FAMILY REGULATORY PROTEIN"/>
    <property type="match status" value="1"/>
</dbReference>
<dbReference type="CDD" id="cd01104">
    <property type="entry name" value="HTH_MlrA-CarA"/>
    <property type="match status" value="1"/>
</dbReference>
<evidence type="ECO:0000256" key="1">
    <source>
        <dbReference type="ARBA" id="ARBA00023125"/>
    </source>
</evidence>
<reference evidence="4 5" key="1">
    <citation type="submission" date="2017-04" db="EMBL/GenBank/DDBJ databases">
        <authorList>
            <person name="Afonso C.L."/>
            <person name="Miller P.J."/>
            <person name="Scott M.A."/>
            <person name="Spackman E."/>
            <person name="Goraichik I."/>
            <person name="Dimitrov K.M."/>
            <person name="Suarez D.L."/>
            <person name="Swayne D.E."/>
        </authorList>
    </citation>
    <scope>NUCLEOTIDE SEQUENCE [LARGE SCALE GENOMIC DNA]</scope>
    <source>
        <strain evidence="4 5">DSM 43828</strain>
    </source>
</reference>
<dbReference type="Gene3D" id="1.10.1660.10">
    <property type="match status" value="1"/>
</dbReference>
<evidence type="ECO:0000313" key="4">
    <source>
        <dbReference type="EMBL" id="SMC89104.1"/>
    </source>
</evidence>
<evidence type="ECO:0000256" key="2">
    <source>
        <dbReference type="SAM" id="MobiDB-lite"/>
    </source>
</evidence>
<sequence>MSRELRLPRARSGLTMNSVATGPDSMLGITLQGEVPEPSLPVAAVARRLGVAPATLRTWDRRYGLGPRDHTTGRHRRYSPDDVARLELMQRALLRGASPAEAAEYALKAHAEPDMPKPKPVEEVPDDSTLAKGLGRAALAMDTLSVQQLLIEAIEADGVVACWDRVVRPVLTAVAGRWAHSGACVEVEHLLNECVLAAMIAATPLLTQARNPRPVLLSCAPEERHSLPLYVLRAALARREVGTQMLGAALPADALASAVRRTAPAAIVLWAQLPRYGDPTVFERVPRTRQKTRMFGCGPGWAAVQLPDQVQRLDALAEAVDQIPSAPYRLVWRQRAGSSRPTRRRTSSCSERRTTRAASPPRSPVEPVVTCAGTPRVPSWSPHWPTPWPAPRCPRRVSPRTRVSS</sequence>
<dbReference type="SMART" id="SM00422">
    <property type="entry name" value="HTH_MERR"/>
    <property type="match status" value="1"/>
</dbReference>
<keyword evidence="5" id="KW-1185">Reference proteome</keyword>
<dbReference type="PANTHER" id="PTHR30204">
    <property type="entry name" value="REDOX-CYCLING DRUG-SENSING TRANSCRIPTIONAL ACTIVATOR SOXR"/>
    <property type="match status" value="1"/>
</dbReference>
<evidence type="ECO:0000313" key="5">
    <source>
        <dbReference type="Proteomes" id="UP000192674"/>
    </source>
</evidence>
<dbReference type="InterPro" id="IPR036594">
    <property type="entry name" value="Meth_synthase_dom"/>
</dbReference>
<evidence type="ECO:0000259" key="3">
    <source>
        <dbReference type="PROSITE" id="PS50937"/>
    </source>
</evidence>
<dbReference type="Gene3D" id="3.40.50.280">
    <property type="entry name" value="Cobalamin-binding domain"/>
    <property type="match status" value="1"/>
</dbReference>
<dbReference type="InterPro" id="IPR000551">
    <property type="entry name" value="MerR-type_HTH_dom"/>
</dbReference>
<dbReference type="SUPFAM" id="SSF46955">
    <property type="entry name" value="Putative DNA-binding domain"/>
    <property type="match status" value="1"/>
</dbReference>
<dbReference type="InterPro" id="IPR047057">
    <property type="entry name" value="MerR_fam"/>
</dbReference>
<dbReference type="AlphaFoldDB" id="A0A1W2CVZ8"/>
<name>A0A1W2CVZ8_KIBAR</name>
<feature type="region of interest" description="Disordered" evidence="2">
    <location>
        <begin position="334"/>
        <end position="405"/>
    </location>
</feature>
<proteinExistence type="predicted"/>
<feature type="domain" description="HTH merR-type" evidence="3">
    <location>
        <begin position="39"/>
        <end position="109"/>
    </location>
</feature>
<dbReference type="EMBL" id="FWXV01000002">
    <property type="protein sequence ID" value="SMC89104.1"/>
    <property type="molecule type" value="Genomic_DNA"/>
</dbReference>
<dbReference type="PROSITE" id="PS50937">
    <property type="entry name" value="HTH_MERR_2"/>
    <property type="match status" value="1"/>
</dbReference>
<dbReference type="GO" id="GO:0003700">
    <property type="term" value="F:DNA-binding transcription factor activity"/>
    <property type="evidence" value="ECO:0007669"/>
    <property type="project" value="InterPro"/>
</dbReference>
<keyword evidence="1" id="KW-0238">DNA-binding</keyword>
<dbReference type="Pfam" id="PF13411">
    <property type="entry name" value="MerR_1"/>
    <property type="match status" value="1"/>
</dbReference>
<accession>A0A1W2CVZ8</accession>
<dbReference type="GO" id="GO:0003677">
    <property type="term" value="F:DNA binding"/>
    <property type="evidence" value="ECO:0007669"/>
    <property type="project" value="UniProtKB-KW"/>
</dbReference>
<protein>
    <submittedName>
        <fullName evidence="4">MerR HTH family regulatory protein</fullName>
    </submittedName>
</protein>
<dbReference type="InterPro" id="IPR009061">
    <property type="entry name" value="DNA-bd_dom_put_sf"/>
</dbReference>
<organism evidence="4 5">
    <name type="scientific">Kibdelosporangium aridum</name>
    <dbReference type="NCBI Taxonomy" id="2030"/>
    <lineage>
        <taxon>Bacteria</taxon>
        <taxon>Bacillati</taxon>
        <taxon>Actinomycetota</taxon>
        <taxon>Actinomycetes</taxon>
        <taxon>Pseudonocardiales</taxon>
        <taxon>Pseudonocardiaceae</taxon>
        <taxon>Kibdelosporangium</taxon>
    </lineage>
</organism>